<evidence type="ECO:0000313" key="10">
    <source>
        <dbReference type="EMBL" id="MBB5777161.1"/>
    </source>
</evidence>
<evidence type="ECO:0000256" key="4">
    <source>
        <dbReference type="ARBA" id="ARBA00022723"/>
    </source>
</evidence>
<gene>
    <name evidence="8" type="primary">vapC</name>
    <name evidence="10" type="ORF">HD596_003917</name>
</gene>
<dbReference type="Gene3D" id="3.40.50.1010">
    <property type="entry name" value="5'-nuclease"/>
    <property type="match status" value="1"/>
</dbReference>
<evidence type="ECO:0000256" key="8">
    <source>
        <dbReference type="HAMAP-Rule" id="MF_00265"/>
    </source>
</evidence>
<evidence type="ECO:0000313" key="11">
    <source>
        <dbReference type="Proteomes" id="UP000579153"/>
    </source>
</evidence>
<name>A0A7W9LB07_9ACTN</name>
<protein>
    <recommendedName>
        <fullName evidence="8">Ribonuclease VapC</fullName>
        <shortName evidence="8">RNase VapC</shortName>
        <ecNumber evidence="8">3.1.-.-</ecNumber>
    </recommendedName>
    <alternativeName>
        <fullName evidence="8">Toxin VapC</fullName>
    </alternativeName>
</protein>
<dbReference type="PANTHER" id="PTHR33653">
    <property type="entry name" value="RIBONUCLEASE VAPC2"/>
    <property type="match status" value="1"/>
</dbReference>
<reference evidence="10 11" key="1">
    <citation type="submission" date="2020-08" db="EMBL/GenBank/DDBJ databases">
        <title>Sequencing the genomes of 1000 actinobacteria strains.</title>
        <authorList>
            <person name="Klenk H.-P."/>
        </authorList>
    </citation>
    <scope>NUCLEOTIDE SEQUENCE [LARGE SCALE GENOMIC DNA]</scope>
    <source>
        <strain evidence="10 11">DSM 45507</strain>
    </source>
</reference>
<keyword evidence="8" id="KW-0800">Toxin</keyword>
<feature type="domain" description="PIN" evidence="9">
    <location>
        <begin position="9"/>
        <end position="126"/>
    </location>
</feature>
<dbReference type="GO" id="GO:0090729">
    <property type="term" value="F:toxin activity"/>
    <property type="evidence" value="ECO:0007669"/>
    <property type="project" value="UniProtKB-KW"/>
</dbReference>
<dbReference type="AlphaFoldDB" id="A0A7W9LB07"/>
<keyword evidence="5 8" id="KW-0378">Hydrolase</keyword>
<dbReference type="InterPro" id="IPR029060">
    <property type="entry name" value="PIN-like_dom_sf"/>
</dbReference>
<accession>A0A7W9LB07</accession>
<keyword evidence="6 8" id="KW-0460">Magnesium</keyword>
<dbReference type="GO" id="GO:0004540">
    <property type="term" value="F:RNA nuclease activity"/>
    <property type="evidence" value="ECO:0007669"/>
    <property type="project" value="InterPro"/>
</dbReference>
<dbReference type="PANTHER" id="PTHR33653:SF1">
    <property type="entry name" value="RIBONUCLEASE VAPC2"/>
    <property type="match status" value="1"/>
</dbReference>
<evidence type="ECO:0000256" key="3">
    <source>
        <dbReference type="ARBA" id="ARBA00022722"/>
    </source>
</evidence>
<dbReference type="EMBL" id="JACHMB010000001">
    <property type="protein sequence ID" value="MBB5777161.1"/>
    <property type="molecule type" value="Genomic_DNA"/>
</dbReference>
<dbReference type="GO" id="GO:0000287">
    <property type="term" value="F:magnesium ion binding"/>
    <property type="evidence" value="ECO:0007669"/>
    <property type="project" value="UniProtKB-UniRule"/>
</dbReference>
<sequence length="143" mass="15715">MVATGVVYLIDKSALARMPHPAVHRALEPLMLDKMLAICEVTQLEVLFSARDPAGYERDAHYLREGFRLLSIHEKEVAARALDVQAILARKSHHRAVGPTDLLIAACAEVHGATILHYDRDFDVISEVTGQPSLWVVSPGSVP</sequence>
<keyword evidence="4 8" id="KW-0479">Metal-binding</keyword>
<dbReference type="EC" id="3.1.-.-" evidence="8"/>
<dbReference type="Proteomes" id="UP000579153">
    <property type="component" value="Unassembled WGS sequence"/>
</dbReference>
<comment type="caution">
    <text evidence="10">The sequence shown here is derived from an EMBL/GenBank/DDBJ whole genome shotgun (WGS) entry which is preliminary data.</text>
</comment>
<evidence type="ECO:0000256" key="5">
    <source>
        <dbReference type="ARBA" id="ARBA00022801"/>
    </source>
</evidence>
<evidence type="ECO:0000256" key="1">
    <source>
        <dbReference type="ARBA" id="ARBA00001946"/>
    </source>
</evidence>
<proteinExistence type="inferred from homology"/>
<keyword evidence="11" id="KW-1185">Reference proteome</keyword>
<evidence type="ECO:0000256" key="6">
    <source>
        <dbReference type="ARBA" id="ARBA00022842"/>
    </source>
</evidence>
<dbReference type="GO" id="GO:0016787">
    <property type="term" value="F:hydrolase activity"/>
    <property type="evidence" value="ECO:0007669"/>
    <property type="project" value="UniProtKB-KW"/>
</dbReference>
<evidence type="ECO:0000256" key="7">
    <source>
        <dbReference type="ARBA" id="ARBA00038093"/>
    </source>
</evidence>
<comment type="similarity">
    <text evidence="7 8">Belongs to the PINc/VapC protein family.</text>
</comment>
<evidence type="ECO:0000259" key="9">
    <source>
        <dbReference type="Pfam" id="PF01850"/>
    </source>
</evidence>
<organism evidence="10 11">
    <name type="scientific">Nonomuraea jabiensis</name>
    <dbReference type="NCBI Taxonomy" id="882448"/>
    <lineage>
        <taxon>Bacteria</taxon>
        <taxon>Bacillati</taxon>
        <taxon>Actinomycetota</taxon>
        <taxon>Actinomycetes</taxon>
        <taxon>Streptosporangiales</taxon>
        <taxon>Streptosporangiaceae</taxon>
        <taxon>Nonomuraea</taxon>
    </lineage>
</organism>
<feature type="binding site" evidence="8">
    <location>
        <position position="11"/>
    </location>
    <ligand>
        <name>Mg(2+)</name>
        <dbReference type="ChEBI" id="CHEBI:18420"/>
    </ligand>
</feature>
<dbReference type="RefSeq" id="WP_185070760.1">
    <property type="nucleotide sequence ID" value="NZ_JACHMB010000001.1"/>
</dbReference>
<keyword evidence="3 8" id="KW-0540">Nuclease</keyword>
<comment type="cofactor">
    <cofactor evidence="1 8">
        <name>Mg(2+)</name>
        <dbReference type="ChEBI" id="CHEBI:18420"/>
    </cofactor>
</comment>
<dbReference type="InterPro" id="IPR022907">
    <property type="entry name" value="VapC_family"/>
</dbReference>
<comment type="function">
    <text evidence="8">Toxic component of a toxin-antitoxin (TA) system. An RNase.</text>
</comment>
<evidence type="ECO:0000256" key="2">
    <source>
        <dbReference type="ARBA" id="ARBA00022649"/>
    </source>
</evidence>
<dbReference type="InterPro" id="IPR002716">
    <property type="entry name" value="PIN_dom"/>
</dbReference>
<dbReference type="InterPro" id="IPR050556">
    <property type="entry name" value="Type_II_TA_system_RNase"/>
</dbReference>
<feature type="binding site" evidence="8">
    <location>
        <position position="101"/>
    </location>
    <ligand>
        <name>Mg(2+)</name>
        <dbReference type="ChEBI" id="CHEBI:18420"/>
    </ligand>
</feature>
<dbReference type="SUPFAM" id="SSF88723">
    <property type="entry name" value="PIN domain-like"/>
    <property type="match status" value="1"/>
</dbReference>
<dbReference type="CDD" id="cd18755">
    <property type="entry name" value="PIN_MtVapC3_VapC21-like"/>
    <property type="match status" value="1"/>
</dbReference>
<keyword evidence="2 8" id="KW-1277">Toxin-antitoxin system</keyword>
<dbReference type="HAMAP" id="MF_00265">
    <property type="entry name" value="VapC_Nob1"/>
    <property type="match status" value="1"/>
</dbReference>
<dbReference type="Pfam" id="PF01850">
    <property type="entry name" value="PIN"/>
    <property type="match status" value="1"/>
</dbReference>